<name>A0A0E9X5L7_ANGAN</name>
<reference evidence="1" key="2">
    <citation type="journal article" date="2015" name="Fish Shellfish Immunol.">
        <title>Early steps in the European eel (Anguilla anguilla)-Vibrio vulnificus interaction in the gills: Role of the RtxA13 toxin.</title>
        <authorList>
            <person name="Callol A."/>
            <person name="Pajuelo D."/>
            <person name="Ebbesson L."/>
            <person name="Teles M."/>
            <person name="MacKenzie S."/>
            <person name="Amaro C."/>
        </authorList>
    </citation>
    <scope>NUCLEOTIDE SEQUENCE</scope>
</reference>
<dbReference type="EMBL" id="GBXM01011397">
    <property type="protein sequence ID" value="JAH97180.1"/>
    <property type="molecule type" value="Transcribed_RNA"/>
</dbReference>
<reference evidence="1" key="1">
    <citation type="submission" date="2014-11" db="EMBL/GenBank/DDBJ databases">
        <authorList>
            <person name="Amaro Gonzalez C."/>
        </authorList>
    </citation>
    <scope>NUCLEOTIDE SEQUENCE</scope>
</reference>
<dbReference type="AlphaFoldDB" id="A0A0E9X5L7"/>
<proteinExistence type="predicted"/>
<evidence type="ECO:0000313" key="1">
    <source>
        <dbReference type="EMBL" id="JAH97180.1"/>
    </source>
</evidence>
<accession>A0A0E9X5L7</accession>
<organism evidence="1">
    <name type="scientific">Anguilla anguilla</name>
    <name type="common">European freshwater eel</name>
    <name type="synonym">Muraena anguilla</name>
    <dbReference type="NCBI Taxonomy" id="7936"/>
    <lineage>
        <taxon>Eukaryota</taxon>
        <taxon>Metazoa</taxon>
        <taxon>Chordata</taxon>
        <taxon>Craniata</taxon>
        <taxon>Vertebrata</taxon>
        <taxon>Euteleostomi</taxon>
        <taxon>Actinopterygii</taxon>
        <taxon>Neopterygii</taxon>
        <taxon>Teleostei</taxon>
        <taxon>Anguilliformes</taxon>
        <taxon>Anguillidae</taxon>
        <taxon>Anguilla</taxon>
    </lineage>
</organism>
<sequence>MQTRLQSLMFLEDNKHIPTTTSLGKYICIFVIHDMSSFFTLTTKKRHKLKNIPNEMGIELLQ</sequence>
<protein>
    <submittedName>
        <fullName evidence="1">Uncharacterized protein</fullName>
    </submittedName>
</protein>